<feature type="region of interest" description="Disordered" evidence="1">
    <location>
        <begin position="176"/>
        <end position="225"/>
    </location>
</feature>
<organism evidence="2 3">
    <name type="scientific">Podospora australis</name>
    <dbReference type="NCBI Taxonomy" id="1536484"/>
    <lineage>
        <taxon>Eukaryota</taxon>
        <taxon>Fungi</taxon>
        <taxon>Dikarya</taxon>
        <taxon>Ascomycota</taxon>
        <taxon>Pezizomycotina</taxon>
        <taxon>Sordariomycetes</taxon>
        <taxon>Sordariomycetidae</taxon>
        <taxon>Sordariales</taxon>
        <taxon>Podosporaceae</taxon>
        <taxon>Podospora</taxon>
    </lineage>
</organism>
<feature type="region of interest" description="Disordered" evidence="1">
    <location>
        <begin position="128"/>
        <end position="158"/>
    </location>
</feature>
<reference evidence="2" key="2">
    <citation type="submission" date="2023-05" db="EMBL/GenBank/DDBJ databases">
        <authorList>
            <consortium name="Lawrence Berkeley National Laboratory"/>
            <person name="Steindorff A."/>
            <person name="Hensen N."/>
            <person name="Bonometti L."/>
            <person name="Westerberg I."/>
            <person name="Brannstrom I.O."/>
            <person name="Guillou S."/>
            <person name="Cros-Aarteil S."/>
            <person name="Calhoun S."/>
            <person name="Haridas S."/>
            <person name="Kuo A."/>
            <person name="Mondo S."/>
            <person name="Pangilinan J."/>
            <person name="Riley R."/>
            <person name="Labutti K."/>
            <person name="Andreopoulos B."/>
            <person name="Lipzen A."/>
            <person name="Chen C."/>
            <person name="Yanf M."/>
            <person name="Daum C."/>
            <person name="Ng V."/>
            <person name="Clum A."/>
            <person name="Ohm R."/>
            <person name="Martin F."/>
            <person name="Silar P."/>
            <person name="Natvig D."/>
            <person name="Lalanne C."/>
            <person name="Gautier V."/>
            <person name="Ament-Velasquez S.L."/>
            <person name="Kruys A."/>
            <person name="Hutchinson M.I."/>
            <person name="Powell A.J."/>
            <person name="Barry K."/>
            <person name="Miller A.N."/>
            <person name="Grigoriev I.V."/>
            <person name="Debuchy R."/>
            <person name="Gladieux P."/>
            <person name="Thoren M.H."/>
            <person name="Johannesson H."/>
        </authorList>
    </citation>
    <scope>NUCLEOTIDE SEQUENCE</scope>
    <source>
        <strain evidence="2">PSN309</strain>
    </source>
</reference>
<keyword evidence="3" id="KW-1185">Reference proteome</keyword>
<feature type="compositionally biased region" description="Basic residues" evidence="1">
    <location>
        <begin position="177"/>
        <end position="189"/>
    </location>
</feature>
<accession>A0AAN6WYR5</accession>
<protein>
    <submittedName>
        <fullName evidence="2">Uncharacterized protein</fullName>
    </submittedName>
</protein>
<evidence type="ECO:0000313" key="2">
    <source>
        <dbReference type="EMBL" id="KAK4188942.1"/>
    </source>
</evidence>
<dbReference type="Proteomes" id="UP001302126">
    <property type="component" value="Unassembled WGS sequence"/>
</dbReference>
<dbReference type="AlphaFoldDB" id="A0AAN6WYR5"/>
<evidence type="ECO:0000256" key="1">
    <source>
        <dbReference type="SAM" id="MobiDB-lite"/>
    </source>
</evidence>
<sequence length="311" mass="34236">MREDQKQTLSISSIRTLLLIGRVSFQGVASVEEQVRTHGDGEALVVETGPVIPLSGNISEPSRKSQEVDAGREYRSPWKSPVATWWPNALRIASTHACCFSLRGQPSSQRQQEKPTANHLEKRKALCISKGRSQGPGDGGTNTSPLPRRRRTGVGCGTKRLPLSLHVRTFSDCSFSRSRKRKSEHKSRSPCRYFAQAGTPSSASERVSLGKGRNTGDGSLPNSPAALSQAYRSRRAYAHDMARSRILIVARSLAATGSSLLVIHTWAWNHLSVPFRRHLARQLGAMMQPGVVPKSGGRRRRRLRSGAKQCR</sequence>
<evidence type="ECO:0000313" key="3">
    <source>
        <dbReference type="Proteomes" id="UP001302126"/>
    </source>
</evidence>
<name>A0AAN6WYR5_9PEZI</name>
<feature type="region of interest" description="Disordered" evidence="1">
    <location>
        <begin position="292"/>
        <end position="311"/>
    </location>
</feature>
<gene>
    <name evidence="2" type="ORF">QBC35DRAFT_173734</name>
</gene>
<proteinExistence type="predicted"/>
<comment type="caution">
    <text evidence="2">The sequence shown here is derived from an EMBL/GenBank/DDBJ whole genome shotgun (WGS) entry which is preliminary data.</text>
</comment>
<dbReference type="EMBL" id="MU864381">
    <property type="protein sequence ID" value="KAK4188942.1"/>
    <property type="molecule type" value="Genomic_DNA"/>
</dbReference>
<feature type="compositionally biased region" description="Basic residues" evidence="1">
    <location>
        <begin position="296"/>
        <end position="311"/>
    </location>
</feature>
<feature type="compositionally biased region" description="Polar residues" evidence="1">
    <location>
        <begin position="216"/>
        <end position="225"/>
    </location>
</feature>
<reference evidence="2" key="1">
    <citation type="journal article" date="2023" name="Mol. Phylogenet. Evol.">
        <title>Genome-scale phylogeny and comparative genomics of the fungal order Sordariales.</title>
        <authorList>
            <person name="Hensen N."/>
            <person name="Bonometti L."/>
            <person name="Westerberg I."/>
            <person name="Brannstrom I.O."/>
            <person name="Guillou S."/>
            <person name="Cros-Aarteil S."/>
            <person name="Calhoun S."/>
            <person name="Haridas S."/>
            <person name="Kuo A."/>
            <person name="Mondo S."/>
            <person name="Pangilinan J."/>
            <person name="Riley R."/>
            <person name="LaButti K."/>
            <person name="Andreopoulos B."/>
            <person name="Lipzen A."/>
            <person name="Chen C."/>
            <person name="Yan M."/>
            <person name="Daum C."/>
            <person name="Ng V."/>
            <person name="Clum A."/>
            <person name="Steindorff A."/>
            <person name="Ohm R.A."/>
            <person name="Martin F."/>
            <person name="Silar P."/>
            <person name="Natvig D.O."/>
            <person name="Lalanne C."/>
            <person name="Gautier V."/>
            <person name="Ament-Velasquez S.L."/>
            <person name="Kruys A."/>
            <person name="Hutchinson M.I."/>
            <person name="Powell A.J."/>
            <person name="Barry K."/>
            <person name="Miller A.N."/>
            <person name="Grigoriev I.V."/>
            <person name="Debuchy R."/>
            <person name="Gladieux P."/>
            <person name="Hiltunen Thoren M."/>
            <person name="Johannesson H."/>
        </authorList>
    </citation>
    <scope>NUCLEOTIDE SEQUENCE</scope>
    <source>
        <strain evidence="2">PSN309</strain>
    </source>
</reference>